<keyword evidence="3" id="KW-1185">Reference proteome</keyword>
<name>A0ABU2JFI7_9ACTN</name>
<reference evidence="3" key="1">
    <citation type="submission" date="2023-07" db="EMBL/GenBank/DDBJ databases">
        <title>30 novel species of actinomycetes from the DSMZ collection.</title>
        <authorList>
            <person name="Nouioui I."/>
        </authorList>
    </citation>
    <scope>NUCLEOTIDE SEQUENCE [LARGE SCALE GENOMIC DNA]</scope>
    <source>
        <strain evidence="3">DSM 44399</strain>
    </source>
</reference>
<protein>
    <recommendedName>
        <fullName evidence="4">Sigma-70 family RNA polymerase sigma factor</fullName>
    </recommendedName>
</protein>
<evidence type="ECO:0008006" key="4">
    <source>
        <dbReference type="Google" id="ProtNLM"/>
    </source>
</evidence>
<sequence length="290" mass="30636">MTSHHPSTTASTVGSPIHRARHRRPGGVPNSLDIARTSFALLVTEPEPLSLDGRNFDGLPGEGLPLSLVRDLLLAASCPQATRDAVWAELVTRSRREGGAWTVGAVGVALPALTSVAARLTGRFAGDPADIHAEVLTGFLAALAEVDIERPRIMLRLRWAAYRAGHAALTESLDGPAPAAPAFGSLPPVPPWGHPDLVLARAVADGAISRLEADVIGSTRLEDIAVADWATAHGASTWAVYKLRKRAEQHLLTYLLDTEPGRSISPARSRSRGAAPVTAISTRPAERESA</sequence>
<proteinExistence type="predicted"/>
<dbReference type="EMBL" id="JAVREH010000051">
    <property type="protein sequence ID" value="MDT0263759.1"/>
    <property type="molecule type" value="Genomic_DNA"/>
</dbReference>
<gene>
    <name evidence="2" type="ORF">RM423_20500</name>
</gene>
<feature type="region of interest" description="Disordered" evidence="1">
    <location>
        <begin position="263"/>
        <end position="290"/>
    </location>
</feature>
<feature type="region of interest" description="Disordered" evidence="1">
    <location>
        <begin position="1"/>
        <end position="31"/>
    </location>
</feature>
<organism evidence="2 3">
    <name type="scientific">Jatrophihabitans lederbergiae</name>
    <dbReference type="NCBI Taxonomy" id="3075547"/>
    <lineage>
        <taxon>Bacteria</taxon>
        <taxon>Bacillati</taxon>
        <taxon>Actinomycetota</taxon>
        <taxon>Actinomycetes</taxon>
        <taxon>Jatrophihabitantales</taxon>
        <taxon>Jatrophihabitantaceae</taxon>
        <taxon>Jatrophihabitans</taxon>
    </lineage>
</organism>
<comment type="caution">
    <text evidence="2">The sequence shown here is derived from an EMBL/GenBank/DDBJ whole genome shotgun (WGS) entry which is preliminary data.</text>
</comment>
<accession>A0ABU2JFI7</accession>
<feature type="compositionally biased region" description="Polar residues" evidence="1">
    <location>
        <begin position="1"/>
        <end position="14"/>
    </location>
</feature>
<dbReference type="RefSeq" id="WP_311424904.1">
    <property type="nucleotide sequence ID" value="NZ_JAVREH010000051.1"/>
</dbReference>
<evidence type="ECO:0000313" key="3">
    <source>
        <dbReference type="Proteomes" id="UP001183176"/>
    </source>
</evidence>
<dbReference type="Proteomes" id="UP001183176">
    <property type="component" value="Unassembled WGS sequence"/>
</dbReference>
<evidence type="ECO:0000313" key="2">
    <source>
        <dbReference type="EMBL" id="MDT0263759.1"/>
    </source>
</evidence>
<evidence type="ECO:0000256" key="1">
    <source>
        <dbReference type="SAM" id="MobiDB-lite"/>
    </source>
</evidence>